<evidence type="ECO:0000256" key="3">
    <source>
        <dbReference type="ARBA" id="ARBA00008725"/>
    </source>
</evidence>
<dbReference type="AlphaFoldDB" id="A0A0P8WN99"/>
<gene>
    <name evidence="12" type="primary">pstS1_2</name>
    <name evidence="12" type="ORF">OXPF_21870</name>
</gene>
<dbReference type="NCBIfam" id="TIGR02136">
    <property type="entry name" value="ptsS_2"/>
    <property type="match status" value="1"/>
</dbReference>
<keyword evidence="13" id="KW-1185">Reference proteome</keyword>
<dbReference type="InterPro" id="IPR011862">
    <property type="entry name" value="Phos-bd"/>
</dbReference>
<dbReference type="PANTHER" id="PTHR30570:SF1">
    <property type="entry name" value="PHOSPHATE-BINDING PROTEIN PSTS"/>
    <property type="match status" value="1"/>
</dbReference>
<protein>
    <recommendedName>
        <fullName evidence="10">Phosphate-binding protein</fullName>
    </recommendedName>
</protein>
<dbReference type="Pfam" id="PF12849">
    <property type="entry name" value="PBP_like_2"/>
    <property type="match status" value="1"/>
</dbReference>
<evidence type="ECO:0000313" key="13">
    <source>
        <dbReference type="Proteomes" id="UP000050326"/>
    </source>
</evidence>
<evidence type="ECO:0000313" key="12">
    <source>
        <dbReference type="EMBL" id="KPU44021.1"/>
    </source>
</evidence>
<keyword evidence="10" id="KW-1003">Cell membrane</keyword>
<keyword evidence="8 10" id="KW-0564">Palmitate</keyword>
<accession>A0A0P8WN99</accession>
<dbReference type="Proteomes" id="UP000050326">
    <property type="component" value="Unassembled WGS sequence"/>
</dbReference>
<dbReference type="InterPro" id="IPR050811">
    <property type="entry name" value="Phosphate_ABC_transporter"/>
</dbReference>
<dbReference type="GO" id="GO:0006817">
    <property type="term" value="P:phosphate ion transport"/>
    <property type="evidence" value="ECO:0007669"/>
    <property type="project" value="UniProtKB-UniRule"/>
</dbReference>
<feature type="chain" id="PRO_5027147742" description="Phosphate-binding protein" evidence="10">
    <location>
        <begin position="24"/>
        <end position="289"/>
    </location>
</feature>
<evidence type="ECO:0000256" key="9">
    <source>
        <dbReference type="ARBA" id="ARBA00023288"/>
    </source>
</evidence>
<evidence type="ECO:0000256" key="4">
    <source>
        <dbReference type="ARBA" id="ARBA00011529"/>
    </source>
</evidence>
<dbReference type="OrthoDB" id="9790048at2"/>
<dbReference type="InterPro" id="IPR024370">
    <property type="entry name" value="PBP_domain"/>
</dbReference>
<dbReference type="PANTHER" id="PTHR30570">
    <property type="entry name" value="PERIPLASMIC PHOSPHATE BINDING COMPONENT OF PHOSPHATE ABC TRANSPORTER"/>
    <property type="match status" value="1"/>
</dbReference>
<keyword evidence="9 10" id="KW-0449">Lipoprotein</keyword>
<dbReference type="GO" id="GO:0005886">
    <property type="term" value="C:plasma membrane"/>
    <property type="evidence" value="ECO:0007669"/>
    <property type="project" value="UniProtKB-SubCell"/>
</dbReference>
<evidence type="ECO:0000256" key="7">
    <source>
        <dbReference type="ARBA" id="ARBA00022729"/>
    </source>
</evidence>
<dbReference type="GO" id="GO:0042301">
    <property type="term" value="F:phosphate ion binding"/>
    <property type="evidence" value="ECO:0007669"/>
    <property type="project" value="UniProtKB-UniRule"/>
</dbReference>
<sequence length="289" mass="30180">MIKKSMRKLFTFILASAMTLSLAACNSSGSNNQPSPTTAPTTAPTAAELEGTIQIAGSTSVQPLSEELAKVFMGKNAKVKINVAGGGSGAGIKAATEGTADIGASSRELKSEEKVVKEFVIAMDGIAIVVHKDNKVSDLKKEDIMKIFSGEITDWSELGGDAGKIQVVIREEGSGTRGAFEELVMGEAKAISTATVQNSTGAVRTAVSQDKNAIGYISLGSLNSDVKAVKVDGVEATEANVKANTYKISRPFVYMTQKDPSGATKAFIDFIMSAEGQAIVQESGFITVK</sequence>
<evidence type="ECO:0000256" key="1">
    <source>
        <dbReference type="ARBA" id="ARBA00002841"/>
    </source>
</evidence>
<reference evidence="12 13" key="1">
    <citation type="submission" date="2015-09" db="EMBL/GenBank/DDBJ databases">
        <title>Genome sequence of Oxobacter pfennigii DSM 3222.</title>
        <authorList>
            <person name="Poehlein A."/>
            <person name="Bengelsdorf F.R."/>
            <person name="Schiel-Bengelsdorf B."/>
            <person name="Duerre P."/>
            <person name="Daniel R."/>
        </authorList>
    </citation>
    <scope>NUCLEOTIDE SEQUENCE [LARGE SCALE GENOMIC DNA]</scope>
    <source>
        <strain evidence="12 13">DSM 3222</strain>
    </source>
</reference>
<comment type="function">
    <text evidence="10">Involved in the system for phosphate transport across the cytoplasmic membrane.</text>
</comment>
<keyword evidence="7 10" id="KW-0732">Signal</keyword>
<feature type="signal peptide" evidence="10">
    <location>
        <begin position="1"/>
        <end position="23"/>
    </location>
</feature>
<feature type="domain" description="PBP" evidence="11">
    <location>
        <begin position="44"/>
        <end position="275"/>
    </location>
</feature>
<dbReference type="CDD" id="cd13653">
    <property type="entry name" value="PBP2_phosphate_like_1"/>
    <property type="match status" value="1"/>
</dbReference>
<dbReference type="PROSITE" id="PS51257">
    <property type="entry name" value="PROKAR_LIPOPROTEIN"/>
    <property type="match status" value="1"/>
</dbReference>
<comment type="similarity">
    <text evidence="3 10">Belongs to the PstS family.</text>
</comment>
<comment type="caution">
    <text evidence="12">The sequence shown here is derived from an EMBL/GenBank/DDBJ whole genome shotgun (WGS) entry which is preliminary data.</text>
</comment>
<keyword evidence="10" id="KW-0472">Membrane</keyword>
<dbReference type="RefSeq" id="WP_054875226.1">
    <property type="nucleotide sequence ID" value="NZ_LKET01000032.1"/>
</dbReference>
<comment type="function">
    <text evidence="1">Part of the ABC transporter complex PstSACB involved in phosphate import.</text>
</comment>
<proteinExistence type="inferred from homology"/>
<keyword evidence="5 10" id="KW-0813">Transport</keyword>
<dbReference type="EMBL" id="LKET01000032">
    <property type="protein sequence ID" value="KPU44021.1"/>
    <property type="molecule type" value="Genomic_DNA"/>
</dbReference>
<evidence type="ECO:0000256" key="2">
    <source>
        <dbReference type="ARBA" id="ARBA00004193"/>
    </source>
</evidence>
<organism evidence="12 13">
    <name type="scientific">Oxobacter pfennigii</name>
    <dbReference type="NCBI Taxonomy" id="36849"/>
    <lineage>
        <taxon>Bacteria</taxon>
        <taxon>Bacillati</taxon>
        <taxon>Bacillota</taxon>
        <taxon>Clostridia</taxon>
        <taxon>Eubacteriales</taxon>
        <taxon>Clostridiaceae</taxon>
        <taxon>Oxobacter</taxon>
    </lineage>
</organism>
<dbReference type="STRING" id="36849.OXPF_21870"/>
<keyword evidence="6 10" id="KW-0592">Phosphate transport</keyword>
<evidence type="ECO:0000256" key="8">
    <source>
        <dbReference type="ARBA" id="ARBA00023139"/>
    </source>
</evidence>
<comment type="subunit">
    <text evidence="4 10">The complex is composed of two ATP-binding proteins (PstB), two transmembrane proteins (PstC and PstA) and a solute-binding protein (PstS).</text>
</comment>
<evidence type="ECO:0000256" key="6">
    <source>
        <dbReference type="ARBA" id="ARBA00022592"/>
    </source>
</evidence>
<dbReference type="SUPFAM" id="SSF53850">
    <property type="entry name" value="Periplasmic binding protein-like II"/>
    <property type="match status" value="1"/>
</dbReference>
<evidence type="ECO:0000256" key="10">
    <source>
        <dbReference type="RuleBase" id="RU367119"/>
    </source>
</evidence>
<dbReference type="Gene3D" id="3.40.190.10">
    <property type="entry name" value="Periplasmic binding protein-like II"/>
    <property type="match status" value="2"/>
</dbReference>
<evidence type="ECO:0000256" key="5">
    <source>
        <dbReference type="ARBA" id="ARBA00022448"/>
    </source>
</evidence>
<name>A0A0P8WN99_9CLOT</name>
<comment type="subcellular location">
    <subcellularLocation>
        <location evidence="2 10">Cell membrane</location>
        <topology evidence="2 10">Lipid-anchor</topology>
    </subcellularLocation>
</comment>
<dbReference type="PATRIC" id="fig|36849.3.peg.2307"/>
<evidence type="ECO:0000259" key="11">
    <source>
        <dbReference type="Pfam" id="PF12849"/>
    </source>
</evidence>